<comment type="similarity">
    <text evidence="2 7">Belongs to the peptidase M14 family.</text>
</comment>
<evidence type="ECO:0000256" key="7">
    <source>
        <dbReference type="PROSITE-ProRule" id="PRU01379"/>
    </source>
</evidence>
<evidence type="ECO:0000256" key="1">
    <source>
        <dbReference type="ARBA" id="ARBA00001947"/>
    </source>
</evidence>
<dbReference type="SUPFAM" id="SSF53187">
    <property type="entry name" value="Zn-dependent exopeptidases"/>
    <property type="match status" value="1"/>
</dbReference>
<dbReference type="Gene3D" id="3.40.630.10">
    <property type="entry name" value="Zn peptidases"/>
    <property type="match status" value="1"/>
</dbReference>
<accession>A0ABT0GJS2</accession>
<dbReference type="RefSeq" id="WP_248210424.1">
    <property type="nucleotide sequence ID" value="NZ_JALNMH010000011.1"/>
</dbReference>
<keyword evidence="11" id="KW-1185">Reference proteome</keyword>
<dbReference type="Pfam" id="PF00246">
    <property type="entry name" value="Peptidase_M14"/>
    <property type="match status" value="1"/>
</dbReference>
<feature type="domain" description="Peptidase M14" evidence="9">
    <location>
        <begin position="56"/>
        <end position="397"/>
    </location>
</feature>
<feature type="active site" description="Proton donor/acceptor" evidence="7">
    <location>
        <position position="352"/>
    </location>
</feature>
<evidence type="ECO:0000256" key="4">
    <source>
        <dbReference type="ARBA" id="ARBA00022801"/>
    </source>
</evidence>
<dbReference type="InterPro" id="IPR000834">
    <property type="entry name" value="Peptidase_M14"/>
</dbReference>
<evidence type="ECO:0000313" key="11">
    <source>
        <dbReference type="Proteomes" id="UP001431449"/>
    </source>
</evidence>
<name>A0ABT0GJS2_9GAMM</name>
<evidence type="ECO:0000256" key="3">
    <source>
        <dbReference type="ARBA" id="ARBA00022670"/>
    </source>
</evidence>
<evidence type="ECO:0000256" key="2">
    <source>
        <dbReference type="ARBA" id="ARBA00005988"/>
    </source>
</evidence>
<comment type="caution">
    <text evidence="10">The sequence shown here is derived from an EMBL/GenBank/DDBJ whole genome shotgun (WGS) entry which is preliminary data.</text>
</comment>
<feature type="signal peptide" evidence="8">
    <location>
        <begin position="1"/>
        <end position="22"/>
    </location>
</feature>
<keyword evidence="3" id="KW-0645">Protease</keyword>
<proteinExistence type="inferred from homology"/>
<feature type="chain" id="PRO_5045291484" evidence="8">
    <location>
        <begin position="23"/>
        <end position="1251"/>
    </location>
</feature>
<keyword evidence="5" id="KW-0862">Zinc</keyword>
<evidence type="ECO:0000256" key="8">
    <source>
        <dbReference type="SAM" id="SignalP"/>
    </source>
</evidence>
<organism evidence="10 11">
    <name type="scientific">Pseudomarimonas salicorniae</name>
    <dbReference type="NCBI Taxonomy" id="2933270"/>
    <lineage>
        <taxon>Bacteria</taxon>
        <taxon>Pseudomonadati</taxon>
        <taxon>Pseudomonadota</taxon>
        <taxon>Gammaproteobacteria</taxon>
        <taxon>Lysobacterales</taxon>
        <taxon>Lysobacteraceae</taxon>
        <taxon>Pseudomarimonas</taxon>
    </lineage>
</organism>
<keyword evidence="4" id="KW-0378">Hydrolase</keyword>
<dbReference type="Proteomes" id="UP001431449">
    <property type="component" value="Unassembled WGS sequence"/>
</dbReference>
<sequence>MIRLDRALLAGMALAFVGSAGAQVIHTYTNTETGAERIPLGYPVPTPVASLTPVDGFRDYASLDARLRFLAEDSADLTGHDVGQTANGRVVRAYVVSDADGVDVEGRSEAAFFINASTHAREWGTPEVSTYLVERMVEGANDGGLVRYLLDNARLVIIPVHNIDGFLQTQRFPNQVIIGQDPRAPNEWPRDGRMRRKNMVGVDEILSTFGDHLRGTDLNRNHPPFWGTVTNGGQLTNPNELTFRGAGPHSEPESQALVNASQLAPPSRIRFGVDVHSFSRVFFSSNTGRTRLNQIQSRLFALLSSHHASVPTASGQPNNAFYRDIPDPPNSGIGVAAEYFAYEWLVPSMTLELEPQGSGAEYGGTGASHSGFVLPDSQVRRVREAWAESFLVGFYFMSGPPHLKALRVFDAGSGALLQEQRWVRDPASGRRTLQSSHPGSVVAGQALRVELVFSKPMRYRNADGQVASLPGLSTVAAPIVSRITQQGTEGVDTSSGTWLGDAGFERYRDDTFRFSMSAPAGGMQRFEVATTDMAGLGLDADPSTPADWQDGAWSEWEDAAGVDGDIGGVDRMTASLTVSESGNPAALSLAVEPASVVGEGDRLRLRLLRPASDAGGALQVKGRVGGFAEASVSWASGESGERLLALPVEDDVLAEGDRSLSWQVEPEGSTDALLFSGEVQVLDNDRPGQVVVREYEDARRGLQRVAEGTAALRELVLDGGKDYVGPTNLLTVCQQFDMQAPLVVHGNRARLVPGGSACSLARLQGSGKVELRDLSLTGERPDAVRTLLVDAEGQDLTLHRVVMRDAEGPAARGVGRLEMRQSALIDSAISSLGRAGDFGALEVASADIESSSYLDIERMAPLPQDGFAALLMTGRDVESSLREVAYDPLTFWFIRGRASIGGSVLYDAGGPVTQPLADCDGVRSVGFNVFNRRLTRCFDPTPTDRSVPVEVAARSGPDLAWRMPSGVLLDSSEGCGAVDQRGAPRPQTLTEGATARCDVGPVEQGVNPWRGFWQPERDGHGLDIQTSGNVLTLLWYTYQQNGEPIAYLAAGPLTGRRWQAELLTATRNTQDGTITNTRVGEVSIEFQSDTAATLLWQFDGSMGSSEPIRALDFGGSEARVEVTGSWFPPGEPGNGASIARRGEVTAMALYYYDAGGVLRWALGQGPADDALRMPLSSFTGFCPDCDAVANPVTSQPAGSALLHFRTPGQLVIESDLTYPGGNGGRWTRPRSDFVPLTDPVDNREAVASIGK</sequence>
<dbReference type="SMART" id="SM00631">
    <property type="entry name" value="Zn_pept"/>
    <property type="match status" value="1"/>
</dbReference>
<gene>
    <name evidence="10" type="ORF">M0G41_14050</name>
</gene>
<comment type="cofactor">
    <cofactor evidence="1">
        <name>Zn(2+)</name>
        <dbReference type="ChEBI" id="CHEBI:29105"/>
    </cofactor>
</comment>
<keyword evidence="8" id="KW-0732">Signal</keyword>
<protein>
    <submittedName>
        <fullName evidence="10">M14 family metallopeptidase</fullName>
    </submittedName>
</protein>
<evidence type="ECO:0000256" key="6">
    <source>
        <dbReference type="ARBA" id="ARBA00023049"/>
    </source>
</evidence>
<dbReference type="PANTHER" id="PTHR11705:SF143">
    <property type="entry name" value="SLL0236 PROTEIN"/>
    <property type="match status" value="1"/>
</dbReference>
<dbReference type="EMBL" id="JALNMH010000011">
    <property type="protein sequence ID" value="MCK7594791.1"/>
    <property type="molecule type" value="Genomic_DNA"/>
</dbReference>
<evidence type="ECO:0000259" key="9">
    <source>
        <dbReference type="PROSITE" id="PS52035"/>
    </source>
</evidence>
<dbReference type="PROSITE" id="PS52035">
    <property type="entry name" value="PEPTIDASE_M14"/>
    <property type="match status" value="1"/>
</dbReference>
<evidence type="ECO:0000313" key="10">
    <source>
        <dbReference type="EMBL" id="MCK7594791.1"/>
    </source>
</evidence>
<dbReference type="PANTHER" id="PTHR11705">
    <property type="entry name" value="PROTEASE FAMILY M14 CARBOXYPEPTIDASE A,B"/>
    <property type="match status" value="1"/>
</dbReference>
<keyword evidence="6" id="KW-0482">Metalloprotease</keyword>
<reference evidence="10" key="1">
    <citation type="submission" date="2022-04" db="EMBL/GenBank/DDBJ databases">
        <title>Lysobacter sp. CAU 1642 isolated from sea sand.</title>
        <authorList>
            <person name="Kim W."/>
        </authorList>
    </citation>
    <scope>NUCLEOTIDE SEQUENCE</scope>
    <source>
        <strain evidence="10">CAU 1642</strain>
    </source>
</reference>
<evidence type="ECO:0000256" key="5">
    <source>
        <dbReference type="ARBA" id="ARBA00022833"/>
    </source>
</evidence>